<name>A0AAX1MF60_ACIJU</name>
<dbReference type="InterPro" id="IPR052931">
    <property type="entry name" value="Prophage_regulatory_activator"/>
</dbReference>
<evidence type="ECO:0000313" key="1">
    <source>
        <dbReference type="EMBL" id="QUY35876.1"/>
    </source>
</evidence>
<dbReference type="PANTHER" id="PTHR36154">
    <property type="entry name" value="DNA-BINDING TRANSCRIPTIONAL ACTIVATOR ALPA"/>
    <property type="match status" value="1"/>
</dbReference>
<dbReference type="InterPro" id="IPR010260">
    <property type="entry name" value="AlpA"/>
</dbReference>
<dbReference type="Gene3D" id="1.10.238.160">
    <property type="match status" value="1"/>
</dbReference>
<dbReference type="Proteomes" id="UP000679388">
    <property type="component" value="Chromosome"/>
</dbReference>
<evidence type="ECO:0000313" key="2">
    <source>
        <dbReference type="Proteomes" id="UP000679388"/>
    </source>
</evidence>
<organism evidence="1 2">
    <name type="scientific">Acinetobacter junii</name>
    <dbReference type="NCBI Taxonomy" id="40215"/>
    <lineage>
        <taxon>Bacteria</taxon>
        <taxon>Pseudomonadati</taxon>
        <taxon>Pseudomonadota</taxon>
        <taxon>Gammaproteobacteria</taxon>
        <taxon>Moraxellales</taxon>
        <taxon>Moraxellaceae</taxon>
        <taxon>Acinetobacter</taxon>
    </lineage>
</organism>
<sequence>MKIYRRKDLEAKLCISRSSIYDRLDPKSKRYDPTFPRPLKMGHMVGWLESEIDAWIESKAALRNLPDSLS</sequence>
<accession>A0AAX1MF60</accession>
<protein>
    <submittedName>
        <fullName evidence="1">AlpA family phage regulatory protein</fullName>
    </submittedName>
</protein>
<proteinExistence type="predicted"/>
<dbReference type="AlphaFoldDB" id="A0AAX1MF60"/>
<reference evidence="1" key="1">
    <citation type="submission" date="2020-07" db="EMBL/GenBank/DDBJ databases">
        <title>Acinetobacter junii strain YR7 chromosome and plasmid pNDM-YR7.</title>
        <authorList>
            <person name="Tang B."/>
        </authorList>
    </citation>
    <scope>NUCLEOTIDE SEQUENCE</scope>
    <source>
        <strain evidence="1">YR7</strain>
    </source>
</reference>
<dbReference type="PANTHER" id="PTHR36154:SF1">
    <property type="entry name" value="DNA-BINDING TRANSCRIPTIONAL ACTIVATOR ALPA"/>
    <property type="match status" value="1"/>
</dbReference>
<gene>
    <name evidence="1" type="ORF">H2677_11495</name>
</gene>
<dbReference type="EMBL" id="CP059558">
    <property type="protein sequence ID" value="QUY35876.1"/>
    <property type="molecule type" value="Genomic_DNA"/>
</dbReference>
<dbReference type="Pfam" id="PF05930">
    <property type="entry name" value="Phage_AlpA"/>
    <property type="match status" value="1"/>
</dbReference>
<dbReference type="RefSeq" id="WP_125298282.1">
    <property type="nucleotide sequence ID" value="NZ_CP059558.1"/>
</dbReference>
<dbReference type="GeneID" id="70093147"/>